<dbReference type="SUPFAM" id="SSF47384">
    <property type="entry name" value="Homodimeric domain of signal transducing histidine kinase"/>
    <property type="match status" value="1"/>
</dbReference>
<gene>
    <name evidence="11" type="ORF">GCM10023147_05780</name>
</gene>
<evidence type="ECO:0000313" key="12">
    <source>
        <dbReference type="Proteomes" id="UP001500635"/>
    </source>
</evidence>
<evidence type="ECO:0000256" key="1">
    <source>
        <dbReference type="ARBA" id="ARBA00000085"/>
    </source>
</evidence>
<dbReference type="EMBL" id="BAABFR010000005">
    <property type="protein sequence ID" value="GAA4384816.1"/>
    <property type="molecule type" value="Genomic_DNA"/>
</dbReference>
<dbReference type="Gene3D" id="3.30.565.10">
    <property type="entry name" value="Histidine kinase-like ATPase, C-terminal domain"/>
    <property type="match status" value="1"/>
</dbReference>
<dbReference type="InterPro" id="IPR036890">
    <property type="entry name" value="HATPase_C_sf"/>
</dbReference>
<dbReference type="Pfam" id="PF00512">
    <property type="entry name" value="HisKA"/>
    <property type="match status" value="1"/>
</dbReference>
<evidence type="ECO:0000256" key="4">
    <source>
        <dbReference type="ARBA" id="ARBA00022553"/>
    </source>
</evidence>
<accession>A0ABP8J537</accession>
<dbReference type="InterPro" id="IPR036097">
    <property type="entry name" value="HisK_dim/P_sf"/>
</dbReference>
<dbReference type="CDD" id="cd00082">
    <property type="entry name" value="HisKA"/>
    <property type="match status" value="1"/>
</dbReference>
<evidence type="ECO:0000256" key="3">
    <source>
        <dbReference type="ARBA" id="ARBA00012438"/>
    </source>
</evidence>
<dbReference type="CDD" id="cd00075">
    <property type="entry name" value="HATPase"/>
    <property type="match status" value="1"/>
</dbReference>
<evidence type="ECO:0000256" key="6">
    <source>
        <dbReference type="ARBA" id="ARBA00022777"/>
    </source>
</evidence>
<dbReference type="RefSeq" id="WP_344990545.1">
    <property type="nucleotide sequence ID" value="NZ_BAABFR010000005.1"/>
</dbReference>
<dbReference type="Gene3D" id="1.10.287.130">
    <property type="match status" value="1"/>
</dbReference>
<dbReference type="InterPro" id="IPR003661">
    <property type="entry name" value="HisK_dim/P_dom"/>
</dbReference>
<keyword evidence="6" id="KW-0418">Kinase</keyword>
<evidence type="ECO:0000256" key="5">
    <source>
        <dbReference type="ARBA" id="ARBA00022679"/>
    </source>
</evidence>
<dbReference type="Proteomes" id="UP001500635">
    <property type="component" value="Unassembled WGS sequence"/>
</dbReference>
<dbReference type="PRINTS" id="PR00344">
    <property type="entry name" value="BCTRLSENSOR"/>
</dbReference>
<keyword evidence="7" id="KW-0902">Two-component regulatory system</keyword>
<organism evidence="11 12">
    <name type="scientific">Tsukamurella soli</name>
    <dbReference type="NCBI Taxonomy" id="644556"/>
    <lineage>
        <taxon>Bacteria</taxon>
        <taxon>Bacillati</taxon>
        <taxon>Actinomycetota</taxon>
        <taxon>Actinomycetes</taxon>
        <taxon>Mycobacteriales</taxon>
        <taxon>Tsukamurellaceae</taxon>
        <taxon>Tsukamurella</taxon>
    </lineage>
</organism>
<evidence type="ECO:0000259" key="10">
    <source>
        <dbReference type="PROSITE" id="PS50109"/>
    </source>
</evidence>
<feature type="domain" description="Histidine kinase" evidence="10">
    <location>
        <begin position="172"/>
        <end position="392"/>
    </location>
</feature>
<dbReference type="SUPFAM" id="SSF55874">
    <property type="entry name" value="ATPase domain of HSP90 chaperone/DNA topoisomerase II/histidine kinase"/>
    <property type="match status" value="1"/>
</dbReference>
<dbReference type="InterPro" id="IPR003594">
    <property type="entry name" value="HATPase_dom"/>
</dbReference>
<proteinExistence type="predicted"/>
<evidence type="ECO:0000313" key="11">
    <source>
        <dbReference type="EMBL" id="GAA4384816.1"/>
    </source>
</evidence>
<keyword evidence="5" id="KW-0808">Transferase</keyword>
<dbReference type="PROSITE" id="PS50109">
    <property type="entry name" value="HIS_KIN"/>
    <property type="match status" value="1"/>
</dbReference>
<dbReference type="EC" id="2.7.13.3" evidence="3"/>
<dbReference type="SMART" id="SM00388">
    <property type="entry name" value="HisKA"/>
    <property type="match status" value="1"/>
</dbReference>
<protein>
    <recommendedName>
        <fullName evidence="8">Sensor-like histidine kinase SenX3</fullName>
        <ecNumber evidence="3">2.7.13.3</ecNumber>
    </recommendedName>
</protein>
<feature type="region of interest" description="Disordered" evidence="9">
    <location>
        <begin position="394"/>
        <end position="428"/>
    </location>
</feature>
<evidence type="ECO:0000256" key="8">
    <source>
        <dbReference type="ARBA" id="ARBA00039401"/>
    </source>
</evidence>
<feature type="compositionally biased region" description="Basic and acidic residues" evidence="9">
    <location>
        <begin position="410"/>
        <end position="428"/>
    </location>
</feature>
<dbReference type="InterPro" id="IPR005467">
    <property type="entry name" value="His_kinase_dom"/>
</dbReference>
<evidence type="ECO:0000256" key="7">
    <source>
        <dbReference type="ARBA" id="ARBA00023012"/>
    </source>
</evidence>
<evidence type="ECO:0000256" key="9">
    <source>
        <dbReference type="SAM" id="MobiDB-lite"/>
    </source>
</evidence>
<dbReference type="Pfam" id="PF02518">
    <property type="entry name" value="HATPase_c"/>
    <property type="match status" value="1"/>
</dbReference>
<dbReference type="SMART" id="SM00387">
    <property type="entry name" value="HATPase_c"/>
    <property type="match status" value="1"/>
</dbReference>
<reference evidence="12" key="1">
    <citation type="journal article" date="2019" name="Int. J. Syst. Evol. Microbiol.">
        <title>The Global Catalogue of Microorganisms (GCM) 10K type strain sequencing project: providing services to taxonomists for standard genome sequencing and annotation.</title>
        <authorList>
            <consortium name="The Broad Institute Genomics Platform"/>
            <consortium name="The Broad Institute Genome Sequencing Center for Infectious Disease"/>
            <person name="Wu L."/>
            <person name="Ma J."/>
        </authorList>
    </citation>
    <scope>NUCLEOTIDE SEQUENCE [LARGE SCALE GENOMIC DNA]</scope>
    <source>
        <strain evidence="12">JCM 17688</strain>
    </source>
</reference>
<keyword evidence="12" id="KW-1185">Reference proteome</keyword>
<keyword evidence="4" id="KW-0597">Phosphoprotein</keyword>
<evidence type="ECO:0000256" key="2">
    <source>
        <dbReference type="ARBA" id="ARBA00004236"/>
    </source>
</evidence>
<dbReference type="InterPro" id="IPR050351">
    <property type="entry name" value="BphY/WalK/GraS-like"/>
</dbReference>
<comment type="caution">
    <text evidence="11">The sequence shown here is derived from an EMBL/GenBank/DDBJ whole genome shotgun (WGS) entry which is preliminary data.</text>
</comment>
<dbReference type="InterPro" id="IPR004358">
    <property type="entry name" value="Sig_transdc_His_kin-like_C"/>
</dbReference>
<name>A0ABP8J537_9ACTN</name>
<comment type="catalytic activity">
    <reaction evidence="1">
        <text>ATP + protein L-histidine = ADP + protein N-phospho-L-histidine.</text>
        <dbReference type="EC" id="2.7.13.3"/>
    </reaction>
</comment>
<comment type="subcellular location">
    <subcellularLocation>
        <location evidence="2">Cell membrane</location>
    </subcellularLocation>
</comment>
<sequence>MTIAWCVAAALLGAALVLLARRLMPPRPAPQPSAPTRMSIGELLDAVVRGSPTGLVVVDRFRDVILFNRRAEEFGLVREQLLDERVWAAARRALDTGEPTGVDVIATRADPDRTSVAVRCRVEIVQAAPPDGAGAPATPLDGADRERYAVVYADDDTENRRMEATRRDFVANVSHELKTPVGAIGLLAEALLESVDDPDAVTHFGSRVLSETTRMGNMVNELIALSRLQGAEKLPDLGVVDVDDVVGEAVTRAQVTAEAHNISIIVDDPSGLEVTGDDTLLLTALSNLISNAIAYSPQNTAVSISRRVRVAGGRTMVEIAVTDRGIGIAPEDQERVFERFFRVDKARSRMTGGTGLGLAIVKHVAANHGGTIRLWSKPGTGSTFTLVLPAAGPLADTADSRGVEAPAPDTRPDGRRSAPNHSDEEVLQ</sequence>
<dbReference type="PANTHER" id="PTHR45453:SF1">
    <property type="entry name" value="PHOSPHATE REGULON SENSOR PROTEIN PHOR"/>
    <property type="match status" value="1"/>
</dbReference>
<dbReference type="PANTHER" id="PTHR45453">
    <property type="entry name" value="PHOSPHATE REGULON SENSOR PROTEIN PHOR"/>
    <property type="match status" value="1"/>
</dbReference>